<reference evidence="2 3" key="1">
    <citation type="submission" date="2019-01" db="EMBL/GenBank/DDBJ databases">
        <title>A draft genome assembly of the solar-powered sea slug Elysia chlorotica.</title>
        <authorList>
            <person name="Cai H."/>
            <person name="Li Q."/>
            <person name="Fang X."/>
            <person name="Li J."/>
            <person name="Curtis N.E."/>
            <person name="Altenburger A."/>
            <person name="Shibata T."/>
            <person name="Feng M."/>
            <person name="Maeda T."/>
            <person name="Schwartz J.A."/>
            <person name="Shigenobu S."/>
            <person name="Lundholm N."/>
            <person name="Nishiyama T."/>
            <person name="Yang H."/>
            <person name="Hasebe M."/>
            <person name="Li S."/>
            <person name="Pierce S.K."/>
            <person name="Wang J."/>
        </authorList>
    </citation>
    <scope>NUCLEOTIDE SEQUENCE [LARGE SCALE GENOMIC DNA]</scope>
    <source>
        <strain evidence="2">EC2010</strain>
        <tissue evidence="2">Whole organism of an adult</tissue>
    </source>
</reference>
<keyword evidence="1" id="KW-0732">Signal</keyword>
<sequence>MRTPGGFILGVLTIFYITAQNAVSLPSATFCRVCDTHDSDARDDCSQTTGIQSKICTGACITRFTMTSSGLRTQKECTDDATCVSEWWLSSSIRPECQRDNLDRLHVGEKCSVCCHASRNGNIRCSDDVYPPASTLVLFPEIPRPTLYTPSYGEKLYQSREKIATSNTSTSQDNVVEKETTDTPGGVQIIDVKSDNDTNTEFREPMVCAACDIDQDHPSCGASTECHGARPLCMTSFYSDGMNNLTQVKRCAAVSECWSLWYNETRLRPDCMGDANNDPYSWPGTKSGECHYCCHTPEGESSDWCNKAMWPTKPRNLVDMEEYQKKLQQIEEKLTSDQVARENITDAQTTEQMVIENVTKAHPTVQVVTENVTKAVTTEEVVREKVTNAQTTEKVGTENITMAKTTEEVVTEYVKQAQITKQALTENATTTYPTEKPELPEYHVPMVCGDCENIDQGNHSSCGQSTLCFGSRPLCMTSFYSDGQMNLRQVKRCAAVSECWSLWYNETRLRPDCMGDANNDPYSWPGTKSGECHYCCHTPEGESSDWCNKAMWPTKPRNLLDMPEYEANMPFREVDSKENHTIQETTIDLVPTQQVTGVTSNIPSNFVKFEIIEKFREPMVCAACDIDQDHPSCGASTECHGARPLCMTSFYSDGRNNLTQVK</sequence>
<dbReference type="Proteomes" id="UP000271974">
    <property type="component" value="Unassembled WGS sequence"/>
</dbReference>
<keyword evidence="3" id="KW-1185">Reference proteome</keyword>
<organism evidence="2 3">
    <name type="scientific">Elysia chlorotica</name>
    <name type="common">Eastern emerald elysia</name>
    <name type="synonym">Sea slug</name>
    <dbReference type="NCBI Taxonomy" id="188477"/>
    <lineage>
        <taxon>Eukaryota</taxon>
        <taxon>Metazoa</taxon>
        <taxon>Spiralia</taxon>
        <taxon>Lophotrochozoa</taxon>
        <taxon>Mollusca</taxon>
        <taxon>Gastropoda</taxon>
        <taxon>Heterobranchia</taxon>
        <taxon>Euthyneura</taxon>
        <taxon>Panpulmonata</taxon>
        <taxon>Sacoglossa</taxon>
        <taxon>Placobranchoidea</taxon>
        <taxon>Plakobranchidae</taxon>
        <taxon>Elysia</taxon>
    </lineage>
</organism>
<evidence type="ECO:0000256" key="1">
    <source>
        <dbReference type="SAM" id="SignalP"/>
    </source>
</evidence>
<dbReference type="AlphaFoldDB" id="A0A3S0ZUN1"/>
<feature type="non-terminal residue" evidence="2">
    <location>
        <position position="662"/>
    </location>
</feature>
<evidence type="ECO:0000313" key="2">
    <source>
        <dbReference type="EMBL" id="RUS83250.1"/>
    </source>
</evidence>
<gene>
    <name evidence="2" type="ORF">EGW08_008973</name>
</gene>
<proteinExistence type="predicted"/>
<name>A0A3S0ZUN1_ELYCH</name>
<feature type="chain" id="PRO_5018679498" evidence="1">
    <location>
        <begin position="25"/>
        <end position="662"/>
    </location>
</feature>
<evidence type="ECO:0000313" key="3">
    <source>
        <dbReference type="Proteomes" id="UP000271974"/>
    </source>
</evidence>
<protein>
    <submittedName>
        <fullName evidence="2">Uncharacterized protein</fullName>
    </submittedName>
</protein>
<dbReference type="EMBL" id="RQTK01000251">
    <property type="protein sequence ID" value="RUS83250.1"/>
    <property type="molecule type" value="Genomic_DNA"/>
</dbReference>
<accession>A0A3S0ZUN1</accession>
<feature type="signal peptide" evidence="1">
    <location>
        <begin position="1"/>
        <end position="24"/>
    </location>
</feature>
<comment type="caution">
    <text evidence="2">The sequence shown here is derived from an EMBL/GenBank/DDBJ whole genome shotgun (WGS) entry which is preliminary data.</text>
</comment>